<dbReference type="SMART" id="SM00219">
    <property type="entry name" value="TyrKc"/>
    <property type="match status" value="1"/>
</dbReference>
<dbReference type="Gene3D" id="3.30.200.20">
    <property type="entry name" value="Phosphorylase Kinase, domain 1"/>
    <property type="match status" value="1"/>
</dbReference>
<evidence type="ECO:0000259" key="10">
    <source>
        <dbReference type="PROSITE" id="PS50011"/>
    </source>
</evidence>
<sequence length="318" mass="36301">MYVNASFCGNRRSVFSNSSEIYSYVMAGDVRMSDLEDWCTVDRMQASTRWPMTNTSSLASIYDDLAYGFELSWHRSLCEECESVNGFCRFEGNKLSCSRTCIVDIPFLQTYPLYYDCREDISLSILGSKFISGIYGAMVVGPIVALRLIVYKWRRRHLSQDQTIEDFLKGQNNLTPIKYTYSEIKKMTNNFNQKLGEGGYGTIYKGKLRSDPYIAVKMMGQSVANDEEFIGEVGTIGRNYHANIVQLVGFCVEASKCALVYEYLQNGSLDKYIFGQKDLALRYEKMFDIALGVARGIDYLHHGCDMQILHFDIKPHNI</sequence>
<evidence type="ECO:0000256" key="7">
    <source>
        <dbReference type="ARBA" id="ARBA00023180"/>
    </source>
</evidence>
<dbReference type="Gene3D" id="1.10.510.10">
    <property type="entry name" value="Transferase(Phosphotransferase) domain 1"/>
    <property type="match status" value="1"/>
</dbReference>
<reference evidence="11 12" key="1">
    <citation type="journal article" date="2023" name="bioRxiv">
        <title>Genome report: Whole genome sequence and annotation of Penstemon davidsonii.</title>
        <authorList>
            <person name="Ostevik K.L."/>
            <person name="Alabady M."/>
            <person name="Zhang M."/>
            <person name="Rausher M.D."/>
        </authorList>
    </citation>
    <scope>NUCLEOTIDE SEQUENCE [LARGE SCALE GENOMIC DNA]</scope>
    <source>
        <strain evidence="11">DNT005</strain>
        <tissue evidence="11">Whole leaf</tissue>
    </source>
</reference>
<evidence type="ECO:0000256" key="5">
    <source>
        <dbReference type="ARBA" id="ARBA00022989"/>
    </source>
</evidence>
<dbReference type="SUPFAM" id="SSF56112">
    <property type="entry name" value="Protein kinase-like (PK-like)"/>
    <property type="match status" value="1"/>
</dbReference>
<keyword evidence="2" id="KW-0808">Transferase</keyword>
<evidence type="ECO:0000256" key="3">
    <source>
        <dbReference type="ARBA" id="ARBA00022692"/>
    </source>
</evidence>
<comment type="caution">
    <text evidence="11">The sequence shown here is derived from an EMBL/GenBank/DDBJ whole genome shotgun (WGS) entry which is preliminary data.</text>
</comment>
<feature type="binding site" evidence="8">
    <location>
        <position position="217"/>
    </location>
    <ligand>
        <name>ATP</name>
        <dbReference type="ChEBI" id="CHEBI:30616"/>
    </ligand>
</feature>
<evidence type="ECO:0000256" key="1">
    <source>
        <dbReference type="ARBA" id="ARBA00004479"/>
    </source>
</evidence>
<dbReference type="InterPro" id="IPR032872">
    <property type="entry name" value="WAK_assoc_C"/>
</dbReference>
<keyword evidence="6 9" id="KW-0472">Membrane</keyword>
<dbReference type="PROSITE" id="PS50011">
    <property type="entry name" value="PROTEIN_KINASE_DOM"/>
    <property type="match status" value="1"/>
</dbReference>
<keyword evidence="2" id="KW-0723">Serine/threonine-protein kinase</keyword>
<dbReference type="Pfam" id="PF07714">
    <property type="entry name" value="PK_Tyr_Ser-Thr"/>
    <property type="match status" value="1"/>
</dbReference>
<keyword evidence="2" id="KW-0418">Kinase</keyword>
<keyword evidence="8" id="KW-0547">Nucleotide-binding</keyword>
<dbReference type="Pfam" id="PF14380">
    <property type="entry name" value="WAK_assoc"/>
    <property type="match status" value="1"/>
</dbReference>
<evidence type="ECO:0000256" key="8">
    <source>
        <dbReference type="PROSITE-ProRule" id="PRU10141"/>
    </source>
</evidence>
<gene>
    <name evidence="11" type="ORF">RD792_011561</name>
</gene>
<dbReference type="PANTHER" id="PTHR27009">
    <property type="entry name" value="RUST RESISTANCE KINASE LR10-RELATED"/>
    <property type="match status" value="1"/>
</dbReference>
<feature type="domain" description="Protein kinase" evidence="10">
    <location>
        <begin position="189"/>
        <end position="318"/>
    </location>
</feature>
<evidence type="ECO:0000256" key="6">
    <source>
        <dbReference type="ARBA" id="ARBA00023136"/>
    </source>
</evidence>
<keyword evidence="7" id="KW-0325">Glycoprotein</keyword>
<keyword evidence="3 9" id="KW-0812">Transmembrane</keyword>
<accession>A0ABR0CZ83</accession>
<dbReference type="InterPro" id="IPR011009">
    <property type="entry name" value="Kinase-like_dom_sf"/>
</dbReference>
<evidence type="ECO:0000256" key="2">
    <source>
        <dbReference type="ARBA" id="ARBA00022527"/>
    </source>
</evidence>
<keyword evidence="5 9" id="KW-1133">Transmembrane helix</keyword>
<keyword evidence="4" id="KW-0732">Signal</keyword>
<keyword evidence="12" id="KW-1185">Reference proteome</keyword>
<dbReference type="EMBL" id="JAYDYQ010002605">
    <property type="protein sequence ID" value="KAK4482084.1"/>
    <property type="molecule type" value="Genomic_DNA"/>
</dbReference>
<name>A0ABR0CZ83_9LAMI</name>
<dbReference type="PROSITE" id="PS00107">
    <property type="entry name" value="PROTEIN_KINASE_ATP"/>
    <property type="match status" value="1"/>
</dbReference>
<evidence type="ECO:0000313" key="12">
    <source>
        <dbReference type="Proteomes" id="UP001291926"/>
    </source>
</evidence>
<evidence type="ECO:0000256" key="4">
    <source>
        <dbReference type="ARBA" id="ARBA00022729"/>
    </source>
</evidence>
<dbReference type="InterPro" id="IPR001245">
    <property type="entry name" value="Ser-Thr/Tyr_kinase_cat_dom"/>
</dbReference>
<proteinExistence type="predicted"/>
<keyword evidence="8" id="KW-0067">ATP-binding</keyword>
<dbReference type="InterPro" id="IPR017441">
    <property type="entry name" value="Protein_kinase_ATP_BS"/>
</dbReference>
<organism evidence="11 12">
    <name type="scientific">Penstemon davidsonii</name>
    <dbReference type="NCBI Taxonomy" id="160366"/>
    <lineage>
        <taxon>Eukaryota</taxon>
        <taxon>Viridiplantae</taxon>
        <taxon>Streptophyta</taxon>
        <taxon>Embryophyta</taxon>
        <taxon>Tracheophyta</taxon>
        <taxon>Spermatophyta</taxon>
        <taxon>Magnoliopsida</taxon>
        <taxon>eudicotyledons</taxon>
        <taxon>Gunneridae</taxon>
        <taxon>Pentapetalae</taxon>
        <taxon>asterids</taxon>
        <taxon>lamiids</taxon>
        <taxon>Lamiales</taxon>
        <taxon>Plantaginaceae</taxon>
        <taxon>Cheloneae</taxon>
        <taxon>Penstemon</taxon>
    </lineage>
</organism>
<dbReference type="InterPro" id="IPR020635">
    <property type="entry name" value="Tyr_kinase_cat_dom"/>
</dbReference>
<evidence type="ECO:0000313" key="11">
    <source>
        <dbReference type="EMBL" id="KAK4482084.1"/>
    </source>
</evidence>
<dbReference type="InterPro" id="IPR000719">
    <property type="entry name" value="Prot_kinase_dom"/>
</dbReference>
<comment type="subcellular location">
    <subcellularLocation>
        <location evidence="1">Membrane</location>
        <topology evidence="1">Single-pass type I membrane protein</topology>
    </subcellularLocation>
</comment>
<evidence type="ECO:0000256" key="9">
    <source>
        <dbReference type="SAM" id="Phobius"/>
    </source>
</evidence>
<feature type="transmembrane region" description="Helical" evidence="9">
    <location>
        <begin position="130"/>
        <end position="150"/>
    </location>
</feature>
<protein>
    <recommendedName>
        <fullName evidence="10">Protein kinase domain-containing protein</fullName>
    </recommendedName>
</protein>
<dbReference type="InterPro" id="IPR045874">
    <property type="entry name" value="LRK10/LRL21-25-like"/>
</dbReference>
<dbReference type="Proteomes" id="UP001291926">
    <property type="component" value="Unassembled WGS sequence"/>
</dbReference>